<dbReference type="NCBIfam" id="TIGR01221">
    <property type="entry name" value="rmlC"/>
    <property type="match status" value="1"/>
</dbReference>
<comment type="catalytic activity">
    <reaction evidence="3">
        <text>dTDP-4-dehydro-6-deoxy-alpha-D-glucose = dTDP-4-dehydro-beta-L-rhamnose</text>
        <dbReference type="Rhea" id="RHEA:16969"/>
        <dbReference type="ChEBI" id="CHEBI:57649"/>
        <dbReference type="ChEBI" id="CHEBI:62830"/>
        <dbReference type="EC" id="5.1.3.13"/>
    </reaction>
</comment>
<evidence type="ECO:0000256" key="2">
    <source>
        <dbReference type="PIRSR" id="PIRSR600888-3"/>
    </source>
</evidence>
<dbReference type="Proteomes" id="UP000230906">
    <property type="component" value="Unassembled WGS sequence"/>
</dbReference>
<dbReference type="InterPro" id="IPR014710">
    <property type="entry name" value="RmlC-like_jellyroll"/>
</dbReference>
<name>A0A2H0RGG4_9BACT</name>
<comment type="subunit">
    <text evidence="3">Homodimer.</text>
</comment>
<dbReference type="EC" id="5.1.3.13" evidence="3"/>
<comment type="pathway">
    <text evidence="3">Carbohydrate biosynthesis; dTDP-L-rhamnose biosynthesis.</text>
</comment>
<protein>
    <recommendedName>
        <fullName evidence="3">dTDP-4-dehydrorhamnose 3,5-epimerase</fullName>
        <ecNumber evidence="3">5.1.3.13</ecNumber>
    </recommendedName>
    <alternativeName>
        <fullName evidence="3">Thymidine diphospho-4-keto-rhamnose 3,5-epimerase</fullName>
    </alternativeName>
</protein>
<feature type="active site" description="Proton donor" evidence="1">
    <location>
        <position position="132"/>
    </location>
</feature>
<evidence type="ECO:0000313" key="5">
    <source>
        <dbReference type="Proteomes" id="UP000230906"/>
    </source>
</evidence>
<reference evidence="4 5" key="1">
    <citation type="submission" date="2017-09" db="EMBL/GenBank/DDBJ databases">
        <title>Depth-based differentiation of microbial function through sediment-hosted aquifers and enrichment of novel symbionts in the deep terrestrial subsurface.</title>
        <authorList>
            <person name="Probst A.J."/>
            <person name="Ladd B."/>
            <person name="Jarett J.K."/>
            <person name="Geller-Mcgrath D.E."/>
            <person name="Sieber C.M."/>
            <person name="Emerson J.B."/>
            <person name="Anantharaman K."/>
            <person name="Thomas B.C."/>
            <person name="Malmstrom R."/>
            <person name="Stieglmeier M."/>
            <person name="Klingl A."/>
            <person name="Woyke T."/>
            <person name="Ryan C.M."/>
            <person name="Banfield J.F."/>
        </authorList>
    </citation>
    <scope>NUCLEOTIDE SEQUENCE [LARGE SCALE GENOMIC DNA]</scope>
    <source>
        <strain evidence="4">CG10_big_fil_rev_8_21_14_0_10_50_13</strain>
    </source>
</reference>
<dbReference type="Gene3D" id="2.60.120.10">
    <property type="entry name" value="Jelly Rolls"/>
    <property type="match status" value="1"/>
</dbReference>
<dbReference type="PANTHER" id="PTHR21047:SF2">
    <property type="entry name" value="THYMIDINE DIPHOSPHO-4-KETO-RHAMNOSE 3,5-EPIMERASE"/>
    <property type="match status" value="1"/>
</dbReference>
<feature type="active site" description="Proton acceptor" evidence="1">
    <location>
        <position position="62"/>
    </location>
</feature>
<dbReference type="PANTHER" id="PTHR21047">
    <property type="entry name" value="DTDP-6-DEOXY-D-GLUCOSE-3,5 EPIMERASE"/>
    <property type="match status" value="1"/>
</dbReference>
<gene>
    <name evidence="4" type="primary">rfbC</name>
    <name evidence="4" type="ORF">COV09_00205</name>
</gene>
<dbReference type="UniPathway" id="UPA00124"/>
<dbReference type="GO" id="GO:0008830">
    <property type="term" value="F:dTDP-4-dehydrorhamnose 3,5-epimerase activity"/>
    <property type="evidence" value="ECO:0007669"/>
    <property type="project" value="UniProtKB-UniRule"/>
</dbReference>
<dbReference type="SUPFAM" id="SSF51182">
    <property type="entry name" value="RmlC-like cupins"/>
    <property type="match status" value="1"/>
</dbReference>
<proteinExistence type="inferred from homology"/>
<dbReference type="InterPro" id="IPR000888">
    <property type="entry name" value="RmlC-like"/>
</dbReference>
<dbReference type="Pfam" id="PF00908">
    <property type="entry name" value="dTDP_sugar_isom"/>
    <property type="match status" value="1"/>
</dbReference>
<dbReference type="GO" id="GO:0019305">
    <property type="term" value="P:dTDP-rhamnose biosynthetic process"/>
    <property type="evidence" value="ECO:0007669"/>
    <property type="project" value="UniProtKB-UniRule"/>
</dbReference>
<evidence type="ECO:0000256" key="3">
    <source>
        <dbReference type="RuleBase" id="RU364069"/>
    </source>
</evidence>
<comment type="caution">
    <text evidence="4">The sequence shown here is derived from an EMBL/GenBank/DDBJ whole genome shotgun (WGS) entry which is preliminary data.</text>
</comment>
<dbReference type="GO" id="GO:0000271">
    <property type="term" value="P:polysaccharide biosynthetic process"/>
    <property type="evidence" value="ECO:0007669"/>
    <property type="project" value="TreeGrafter"/>
</dbReference>
<comment type="similarity">
    <text evidence="3">Belongs to the dTDP-4-dehydrorhamnose 3,5-epimerase family.</text>
</comment>
<organism evidence="4 5">
    <name type="scientific">Candidatus Vogelbacteria bacterium CG10_big_fil_rev_8_21_14_0_10_50_13</name>
    <dbReference type="NCBI Taxonomy" id="1975044"/>
    <lineage>
        <taxon>Bacteria</taxon>
        <taxon>Candidatus Vogeliibacteriota</taxon>
    </lineage>
</organism>
<dbReference type="CDD" id="cd00438">
    <property type="entry name" value="cupin_RmlC"/>
    <property type="match status" value="1"/>
</dbReference>
<sequence length="182" mass="20565">MAFSFKTLNIPDLVLIESNVFPDDRGFFQETYRASIFKKQGLPEFTQDNHSYSHQGVLRGLHYQSLPVGQGKLVSVITGAVYDVAVDLRSDSATFGQWVGVELSANNHRLFYVPAGFAHGFVALADDTHFFYKCTVEYSPDHDRGLRWNDPTLAIDWPIKDPLVSIKDQALPNFNPADFRHD</sequence>
<evidence type="ECO:0000313" key="4">
    <source>
        <dbReference type="EMBL" id="PIR45651.1"/>
    </source>
</evidence>
<keyword evidence="3" id="KW-0413">Isomerase</keyword>
<dbReference type="GO" id="GO:0005829">
    <property type="term" value="C:cytosol"/>
    <property type="evidence" value="ECO:0007669"/>
    <property type="project" value="TreeGrafter"/>
</dbReference>
<evidence type="ECO:0000256" key="1">
    <source>
        <dbReference type="PIRSR" id="PIRSR600888-1"/>
    </source>
</evidence>
<dbReference type="EMBL" id="PCYJ01000005">
    <property type="protein sequence ID" value="PIR45651.1"/>
    <property type="molecule type" value="Genomic_DNA"/>
</dbReference>
<dbReference type="AlphaFoldDB" id="A0A2H0RGG4"/>
<accession>A0A2H0RGG4</accession>
<feature type="site" description="Participates in a stacking interaction with the thymidine ring of dTDP-4-oxo-6-deoxyglucose" evidence="2">
    <location>
        <position position="138"/>
    </location>
</feature>
<dbReference type="InterPro" id="IPR011051">
    <property type="entry name" value="RmlC_Cupin_sf"/>
</dbReference>
<comment type="function">
    <text evidence="3">Catalyzes the epimerization of the C3' and C5'positions of dTDP-6-deoxy-D-xylo-4-hexulose, forming dTDP-6-deoxy-L-lyxo-4-hexulose.</text>
</comment>